<organism evidence="1 2">
    <name type="scientific">Penicillium decumbens</name>
    <dbReference type="NCBI Taxonomy" id="69771"/>
    <lineage>
        <taxon>Eukaryota</taxon>
        <taxon>Fungi</taxon>
        <taxon>Dikarya</taxon>
        <taxon>Ascomycota</taxon>
        <taxon>Pezizomycotina</taxon>
        <taxon>Eurotiomycetes</taxon>
        <taxon>Eurotiomycetidae</taxon>
        <taxon>Eurotiales</taxon>
        <taxon>Aspergillaceae</taxon>
        <taxon>Penicillium</taxon>
    </lineage>
</organism>
<reference evidence="2" key="1">
    <citation type="journal article" date="2017" name="Nat. Microbiol.">
        <title>Global analysis of biosynthetic gene clusters reveals vast potential of secondary metabolite production in Penicillium species.</title>
        <authorList>
            <person name="Nielsen J.C."/>
            <person name="Grijseels S."/>
            <person name="Prigent S."/>
            <person name="Ji B."/>
            <person name="Dainat J."/>
            <person name="Nielsen K.F."/>
            <person name="Frisvad J.C."/>
            <person name="Workman M."/>
            <person name="Nielsen J."/>
        </authorList>
    </citation>
    <scope>NUCLEOTIDE SEQUENCE [LARGE SCALE GENOMIC DNA]</scope>
    <source>
        <strain evidence="2">IBT 11843</strain>
    </source>
</reference>
<dbReference type="Proteomes" id="UP000191522">
    <property type="component" value="Unassembled WGS sequence"/>
</dbReference>
<keyword evidence="2" id="KW-1185">Reference proteome</keyword>
<sequence length="9" mass="1159">MLDRTRRVL</sequence>
<evidence type="ECO:0000313" key="1">
    <source>
        <dbReference type="EMBL" id="OQD67122.1"/>
    </source>
</evidence>
<accession>A0A1V6NRG7</accession>
<evidence type="ECO:0000313" key="2">
    <source>
        <dbReference type="Proteomes" id="UP000191522"/>
    </source>
</evidence>
<comment type="caution">
    <text evidence="1">The sequence shown here is derived from an EMBL/GenBank/DDBJ whole genome shotgun (WGS) entry which is preliminary data.</text>
</comment>
<proteinExistence type="predicted"/>
<name>A0A1V6NRG7_PENDC</name>
<dbReference type="EMBL" id="MDYL01000045">
    <property type="protein sequence ID" value="OQD67122.1"/>
    <property type="molecule type" value="Genomic_DNA"/>
</dbReference>
<protein>
    <submittedName>
        <fullName evidence="1">Uncharacterized protein</fullName>
    </submittedName>
</protein>
<gene>
    <name evidence="1" type="ORF">PENDEC_c045G06739</name>
</gene>